<organism evidence="4 5">
    <name type="scientific">Candidatus Colimorpha enterica</name>
    <dbReference type="NCBI Taxonomy" id="3083063"/>
    <lineage>
        <taxon>Bacteria</taxon>
        <taxon>Pseudomonadati</taxon>
        <taxon>Bacteroidota</taxon>
        <taxon>Bacteroidia</taxon>
        <taxon>Bacteroidales</taxon>
        <taxon>Candidatus Colimorpha</taxon>
    </lineage>
</organism>
<evidence type="ECO:0000313" key="5">
    <source>
        <dbReference type="Proteomes" id="UP000017938"/>
    </source>
</evidence>
<name>R6TVF3_9BACT</name>
<evidence type="ECO:0000256" key="2">
    <source>
        <dbReference type="ARBA" id="ARBA00022829"/>
    </source>
</evidence>
<dbReference type="PANTHER" id="PTHR33375:SF1">
    <property type="entry name" value="CHROMOSOME-PARTITIONING PROTEIN PARB-RELATED"/>
    <property type="match status" value="1"/>
</dbReference>
<comment type="similarity">
    <text evidence="1">Belongs to the ParB family.</text>
</comment>
<dbReference type="GO" id="GO:0007059">
    <property type="term" value="P:chromosome segregation"/>
    <property type="evidence" value="ECO:0007669"/>
    <property type="project" value="UniProtKB-KW"/>
</dbReference>
<dbReference type="AlphaFoldDB" id="R6TVF3"/>
<dbReference type="SUPFAM" id="SSF109709">
    <property type="entry name" value="KorB DNA-binding domain-like"/>
    <property type="match status" value="1"/>
</dbReference>
<dbReference type="InterPro" id="IPR003115">
    <property type="entry name" value="ParB_N"/>
</dbReference>
<dbReference type="Proteomes" id="UP000017938">
    <property type="component" value="Unassembled WGS sequence"/>
</dbReference>
<dbReference type="GO" id="GO:0003677">
    <property type="term" value="F:DNA binding"/>
    <property type="evidence" value="ECO:0007669"/>
    <property type="project" value="InterPro"/>
</dbReference>
<accession>R6TVF3</accession>
<dbReference type="Gene3D" id="1.10.10.2830">
    <property type="match status" value="1"/>
</dbReference>
<dbReference type="Pfam" id="PF02195">
    <property type="entry name" value="ParB_N"/>
    <property type="match status" value="1"/>
</dbReference>
<dbReference type="PANTHER" id="PTHR33375">
    <property type="entry name" value="CHROMOSOME-PARTITIONING PROTEIN PARB-RELATED"/>
    <property type="match status" value="1"/>
</dbReference>
<reference evidence="4" key="1">
    <citation type="submission" date="2012-11" db="EMBL/GenBank/DDBJ databases">
        <title>Dependencies among metagenomic species, viruses, plasmids and units of genetic variation.</title>
        <authorList>
            <person name="Nielsen H.B."/>
            <person name="Almeida M."/>
            <person name="Juncker A.S."/>
            <person name="Rasmussen S."/>
            <person name="Li J."/>
            <person name="Sunagawa S."/>
            <person name="Plichta D."/>
            <person name="Gautier L."/>
            <person name="Le Chatelier E."/>
            <person name="Peletier E."/>
            <person name="Bonde I."/>
            <person name="Nielsen T."/>
            <person name="Manichanh C."/>
            <person name="Arumugam M."/>
            <person name="Batto J."/>
            <person name="Santos M.B.Q.D."/>
            <person name="Blom N."/>
            <person name="Borruel N."/>
            <person name="Burgdorf K.S."/>
            <person name="Boumezbeur F."/>
            <person name="Casellas F."/>
            <person name="Dore J."/>
            <person name="Guarner F."/>
            <person name="Hansen T."/>
            <person name="Hildebrand F."/>
            <person name="Kaas R.S."/>
            <person name="Kennedy S."/>
            <person name="Kristiansen K."/>
            <person name="Kultima J.R."/>
            <person name="Leonard P."/>
            <person name="Levenez F."/>
            <person name="Lund O."/>
            <person name="Moumen B."/>
            <person name="Le Paslier D."/>
            <person name="Pons N."/>
            <person name="Pedersen O."/>
            <person name="Prifti E."/>
            <person name="Qin J."/>
            <person name="Raes J."/>
            <person name="Tap J."/>
            <person name="Tims S."/>
            <person name="Ussery D.W."/>
            <person name="Yamada T."/>
            <person name="MetaHit consortium"/>
            <person name="Renault P."/>
            <person name="Sicheritz-Ponten T."/>
            <person name="Bork P."/>
            <person name="Wang J."/>
            <person name="Brunak S."/>
            <person name="Ehrlich S.D."/>
        </authorList>
    </citation>
    <scope>NUCLEOTIDE SEQUENCE [LARGE SCALE GENOMIC DNA]</scope>
</reference>
<feature type="domain" description="ParB-like N-terminal" evidence="3">
    <location>
        <begin position="33"/>
        <end position="123"/>
    </location>
</feature>
<proteinExistence type="inferred from homology"/>
<protein>
    <submittedName>
        <fullName evidence="4">Chromosome partitioning protein parB</fullName>
    </submittedName>
</protein>
<dbReference type="CDD" id="cd16407">
    <property type="entry name" value="ParB_N_like"/>
    <property type="match status" value="1"/>
</dbReference>
<dbReference type="InterPro" id="IPR036086">
    <property type="entry name" value="ParB/Sulfiredoxin_sf"/>
</dbReference>
<gene>
    <name evidence="4" type="ORF">BN580_00430</name>
</gene>
<evidence type="ECO:0000313" key="4">
    <source>
        <dbReference type="EMBL" id="CDC77428.1"/>
    </source>
</evidence>
<dbReference type="InterPro" id="IPR050336">
    <property type="entry name" value="Chromosome_partition/occlusion"/>
</dbReference>
<dbReference type="Gene3D" id="3.90.1530.30">
    <property type="match status" value="1"/>
</dbReference>
<dbReference type="Pfam" id="PF17762">
    <property type="entry name" value="HTH_ParB"/>
    <property type="match status" value="1"/>
</dbReference>
<dbReference type="STRING" id="1263015.BN580_00430"/>
<dbReference type="InterPro" id="IPR004437">
    <property type="entry name" value="ParB/RepB/Spo0J"/>
</dbReference>
<comment type="caution">
    <text evidence="4">The sequence shown here is derived from an EMBL/GenBank/DDBJ whole genome shotgun (WGS) entry which is preliminary data.</text>
</comment>
<dbReference type="SUPFAM" id="SSF110849">
    <property type="entry name" value="ParB/Sulfiredoxin"/>
    <property type="match status" value="1"/>
</dbReference>
<evidence type="ECO:0000256" key="1">
    <source>
        <dbReference type="ARBA" id="ARBA00006295"/>
    </source>
</evidence>
<sequence>MPRVKKLDLGMTALDELFMNDKERAENKLPKIFDIPLSEIDDFPDHPYRVLDDEDMQNLMESIRDRGVITPAMVRKKDDGRYEMISGHRRKHASERLGLETLRCEVVEVSRDEAIILMVDSNAQRSEILPCDKGRAYKMKLDAIKRQGQRTDLTSTPLGEKLQGKDALSVTQVSNEAGESQTQIQRYIRLTYLVPELQEFVDKGQMKMRPAVELSYLDEETQRDIVDRIDETEAFPSHDQAIRIRKAFEAGEINYDKVQDIMAEEKPNQKPKFKFSFDRLKPYIPKDYNDRMAEDYVIKALEHYQKFLRKQREQAR</sequence>
<dbReference type="GO" id="GO:0005694">
    <property type="term" value="C:chromosome"/>
    <property type="evidence" value="ECO:0007669"/>
    <property type="project" value="TreeGrafter"/>
</dbReference>
<evidence type="ECO:0000259" key="3">
    <source>
        <dbReference type="SMART" id="SM00470"/>
    </source>
</evidence>
<dbReference type="InterPro" id="IPR041468">
    <property type="entry name" value="HTH_ParB/Spo0J"/>
</dbReference>
<dbReference type="EMBL" id="CBFW010000436">
    <property type="protein sequence ID" value="CDC77428.1"/>
    <property type="molecule type" value="Genomic_DNA"/>
</dbReference>
<dbReference type="SMART" id="SM00470">
    <property type="entry name" value="ParB"/>
    <property type="match status" value="1"/>
</dbReference>
<keyword evidence="2" id="KW-0159">Chromosome partition</keyword>
<dbReference type="NCBIfam" id="TIGR00180">
    <property type="entry name" value="parB_part"/>
    <property type="match status" value="1"/>
</dbReference>